<dbReference type="HOGENOM" id="CLU_887989_0_0_5"/>
<keyword evidence="3" id="KW-1185">Reference proteome</keyword>
<feature type="region of interest" description="Disordered" evidence="1">
    <location>
        <begin position="126"/>
        <end position="170"/>
    </location>
</feature>
<proteinExistence type="predicted"/>
<protein>
    <submittedName>
        <fullName evidence="2">Uncharacterized protein</fullName>
    </submittedName>
</protein>
<dbReference type="KEGG" id="msl:Msil_2238"/>
<accession>B8ET34</accession>
<dbReference type="OrthoDB" id="9923851at2"/>
<name>B8ET34_METSB</name>
<dbReference type="AlphaFoldDB" id="B8ET34"/>
<reference evidence="2 3" key="1">
    <citation type="journal article" date="2010" name="J. Bacteriol.">
        <title>Complete genome sequence of the aerobic facultative methanotroph Methylocella silvestris BL2.</title>
        <authorList>
            <person name="Chen Y."/>
            <person name="Crombie A."/>
            <person name="Rahman M.T."/>
            <person name="Dedysh S.N."/>
            <person name="Liesack W."/>
            <person name="Stott M.B."/>
            <person name="Alam M."/>
            <person name="Theisen A.R."/>
            <person name="Murrell J.C."/>
            <person name="Dunfield P.F."/>
        </authorList>
    </citation>
    <scope>NUCLEOTIDE SEQUENCE [LARGE SCALE GENOMIC DNA]</scope>
    <source>
        <strain evidence="3">DSM 15510 / CIP 108128 / LMG 27833 / NCIMB 13906 / BL2</strain>
    </source>
</reference>
<dbReference type="Proteomes" id="UP000002257">
    <property type="component" value="Chromosome"/>
</dbReference>
<evidence type="ECO:0000313" key="2">
    <source>
        <dbReference type="EMBL" id="ACK51172.1"/>
    </source>
</evidence>
<dbReference type="RefSeq" id="WP_012591241.1">
    <property type="nucleotide sequence ID" value="NC_011666.1"/>
</dbReference>
<evidence type="ECO:0000313" key="3">
    <source>
        <dbReference type="Proteomes" id="UP000002257"/>
    </source>
</evidence>
<organism evidence="2 3">
    <name type="scientific">Methylocella silvestris (strain DSM 15510 / CIP 108128 / LMG 27833 / NCIMB 13906 / BL2)</name>
    <dbReference type="NCBI Taxonomy" id="395965"/>
    <lineage>
        <taxon>Bacteria</taxon>
        <taxon>Pseudomonadati</taxon>
        <taxon>Pseudomonadota</taxon>
        <taxon>Alphaproteobacteria</taxon>
        <taxon>Hyphomicrobiales</taxon>
        <taxon>Beijerinckiaceae</taxon>
        <taxon>Methylocella</taxon>
    </lineage>
</organism>
<feature type="compositionally biased region" description="Low complexity" evidence="1">
    <location>
        <begin position="146"/>
        <end position="160"/>
    </location>
</feature>
<dbReference type="EMBL" id="CP001280">
    <property type="protein sequence ID" value="ACK51172.1"/>
    <property type="molecule type" value="Genomic_DNA"/>
</dbReference>
<evidence type="ECO:0000256" key="1">
    <source>
        <dbReference type="SAM" id="MobiDB-lite"/>
    </source>
</evidence>
<dbReference type="STRING" id="395965.Msil_2238"/>
<gene>
    <name evidence="2" type="ordered locus">Msil_2238</name>
</gene>
<sequence length="313" mass="34306">MRPSEGAPSSSLQITHEGLTLAGVLLAKRQGEELCLDEERIVTLLAIAQRARVADSAWNAIGRASKHWGSGDRALAAIHLTQIGLRKLDEDDRERVALAAALLDAGMSTGELTRELGLTLQPEARKYSDAQPRVPAGNSRASGQWTSGDGAGSAATGGEAPVVDGRSASSFDHYPKDVPKEAIAVILPDGRPVIDYDSPTGKLMAPPHANFNEVYTAGKRSKNILEINDAIGHYGKFDFQRDGERRTYYVAYKHASNYAVGVYMAGAGFSREETINISENFSYYYSSNYEKDRFERKYWTSRGWNDAHFGAWK</sequence>